<dbReference type="Proteomes" id="UP000606786">
    <property type="component" value="Unassembled WGS sequence"/>
</dbReference>
<dbReference type="OrthoDB" id="410044at2759"/>
<proteinExistence type="predicted"/>
<feature type="domain" description="RRM" evidence="4">
    <location>
        <begin position="41"/>
        <end position="86"/>
    </location>
</feature>
<dbReference type="SUPFAM" id="SSF54928">
    <property type="entry name" value="RNA-binding domain, RBD"/>
    <property type="match status" value="1"/>
</dbReference>
<dbReference type="Pfam" id="PF00076">
    <property type="entry name" value="RRM_1"/>
    <property type="match status" value="1"/>
</dbReference>
<keyword evidence="6" id="KW-1185">Reference proteome</keyword>
<dbReference type="EMBL" id="CAJHJT010000034">
    <property type="protein sequence ID" value="CAD7005506.1"/>
    <property type="molecule type" value="Genomic_DNA"/>
</dbReference>
<sequence>MHLPSVLLLATPTSLSNQIMSIAHLVGRRLQLHGDYEHLDRKLFVGMLSKQQTEEDVRQIFSPFGSIEECTILRGPEGASKVMIIVATLVCYYSVNVCNMAAATITITAYLPIMMLPLICNTKQHCPTITTLNNKKRKPNNN</sequence>
<dbReference type="InterPro" id="IPR012677">
    <property type="entry name" value="Nucleotide-bd_a/b_plait_sf"/>
</dbReference>
<evidence type="ECO:0000256" key="1">
    <source>
        <dbReference type="ARBA" id="ARBA00022737"/>
    </source>
</evidence>
<reference evidence="5" key="1">
    <citation type="submission" date="2020-11" db="EMBL/GenBank/DDBJ databases">
        <authorList>
            <person name="Whitehead M."/>
        </authorList>
    </citation>
    <scope>NUCLEOTIDE SEQUENCE</scope>
    <source>
        <strain evidence="5">EGII</strain>
    </source>
</reference>
<dbReference type="PROSITE" id="PS50102">
    <property type="entry name" value="RRM"/>
    <property type="match status" value="1"/>
</dbReference>
<keyword evidence="1" id="KW-0677">Repeat</keyword>
<evidence type="ECO:0000256" key="3">
    <source>
        <dbReference type="PROSITE-ProRule" id="PRU00176"/>
    </source>
</evidence>
<evidence type="ECO:0000313" key="5">
    <source>
        <dbReference type="EMBL" id="CAD7005506.1"/>
    </source>
</evidence>
<keyword evidence="2 3" id="KW-0694">RNA-binding</keyword>
<comment type="caution">
    <text evidence="5">The sequence shown here is derived from an EMBL/GenBank/DDBJ whole genome shotgun (WGS) entry which is preliminary data.</text>
</comment>
<accession>A0A811V6R2</accession>
<dbReference type="InterPro" id="IPR000504">
    <property type="entry name" value="RRM_dom"/>
</dbReference>
<gene>
    <name evidence="5" type="ORF">CCAP1982_LOCUS13866</name>
</gene>
<dbReference type="InterPro" id="IPR035979">
    <property type="entry name" value="RBD_domain_sf"/>
</dbReference>
<dbReference type="AlphaFoldDB" id="A0A811V6R2"/>
<organism evidence="5 6">
    <name type="scientific">Ceratitis capitata</name>
    <name type="common">Mediterranean fruit fly</name>
    <name type="synonym">Tephritis capitata</name>
    <dbReference type="NCBI Taxonomy" id="7213"/>
    <lineage>
        <taxon>Eukaryota</taxon>
        <taxon>Metazoa</taxon>
        <taxon>Ecdysozoa</taxon>
        <taxon>Arthropoda</taxon>
        <taxon>Hexapoda</taxon>
        <taxon>Insecta</taxon>
        <taxon>Pterygota</taxon>
        <taxon>Neoptera</taxon>
        <taxon>Endopterygota</taxon>
        <taxon>Diptera</taxon>
        <taxon>Brachycera</taxon>
        <taxon>Muscomorpha</taxon>
        <taxon>Tephritoidea</taxon>
        <taxon>Tephritidae</taxon>
        <taxon>Ceratitis</taxon>
        <taxon>Ceratitis</taxon>
    </lineage>
</organism>
<evidence type="ECO:0000256" key="2">
    <source>
        <dbReference type="ARBA" id="ARBA00022884"/>
    </source>
</evidence>
<evidence type="ECO:0000313" key="6">
    <source>
        <dbReference type="Proteomes" id="UP000606786"/>
    </source>
</evidence>
<evidence type="ECO:0000259" key="4">
    <source>
        <dbReference type="PROSITE" id="PS50102"/>
    </source>
</evidence>
<dbReference type="PANTHER" id="PTHR24012">
    <property type="entry name" value="RNA BINDING PROTEIN"/>
    <property type="match status" value="1"/>
</dbReference>
<dbReference type="Gene3D" id="3.30.70.330">
    <property type="match status" value="1"/>
</dbReference>
<protein>
    <submittedName>
        <fullName evidence="5">(Mediterranean fruit fly) hypothetical protein</fullName>
    </submittedName>
</protein>
<dbReference type="GO" id="GO:0003723">
    <property type="term" value="F:RNA binding"/>
    <property type="evidence" value="ECO:0007669"/>
    <property type="project" value="UniProtKB-UniRule"/>
</dbReference>
<name>A0A811V6R2_CERCA</name>